<dbReference type="PANTHER" id="PTHR30055:SF235">
    <property type="entry name" value="TRANSCRIPTIONAL REGULATORY PROTEIN"/>
    <property type="match status" value="1"/>
</dbReference>
<dbReference type="PANTHER" id="PTHR30055">
    <property type="entry name" value="HTH-TYPE TRANSCRIPTIONAL REGULATOR RUTR"/>
    <property type="match status" value="1"/>
</dbReference>
<gene>
    <name evidence="4" type="ORF">FL583_30070</name>
</gene>
<sequence>MLEAARRRFATDGYSATTVRDIADEAGVNVALISRYFTSKEGLFEQCLVGTADDLARSIPENATLEQLPDLIAAQMAGASIGDRPTDRLLLLLRSSGDERGDRIRRDVLRSQAERLAGLTGRPVDENLVLRAEVALCATFGMLLVRLSTGIEPLTSASEQELAGPLRDLFRSLLQA</sequence>
<dbReference type="InterPro" id="IPR036271">
    <property type="entry name" value="Tet_transcr_reg_TetR-rel_C_sf"/>
</dbReference>
<dbReference type="Pfam" id="PF00440">
    <property type="entry name" value="TetR_N"/>
    <property type="match status" value="1"/>
</dbReference>
<dbReference type="Pfam" id="PF17920">
    <property type="entry name" value="TetR_C_16"/>
    <property type="match status" value="1"/>
</dbReference>
<accession>A0A545AJA1</accession>
<dbReference type="PROSITE" id="PS50977">
    <property type="entry name" value="HTH_TETR_2"/>
    <property type="match status" value="1"/>
</dbReference>
<name>A0A545AJA1_9ACTN</name>
<protein>
    <submittedName>
        <fullName evidence="4">TetR/AcrR family transcriptional regulator</fullName>
    </submittedName>
</protein>
<dbReference type="Proteomes" id="UP000317982">
    <property type="component" value="Unassembled WGS sequence"/>
</dbReference>
<dbReference type="InterPro" id="IPR001647">
    <property type="entry name" value="HTH_TetR"/>
</dbReference>
<feature type="domain" description="HTH tetR-type" evidence="3">
    <location>
        <begin position="1"/>
        <end position="55"/>
    </location>
</feature>
<evidence type="ECO:0000256" key="1">
    <source>
        <dbReference type="ARBA" id="ARBA00023125"/>
    </source>
</evidence>
<dbReference type="PRINTS" id="PR00455">
    <property type="entry name" value="HTHTETR"/>
</dbReference>
<dbReference type="InterPro" id="IPR023772">
    <property type="entry name" value="DNA-bd_HTH_TetR-type_CS"/>
</dbReference>
<dbReference type="InterPro" id="IPR009057">
    <property type="entry name" value="Homeodomain-like_sf"/>
</dbReference>
<evidence type="ECO:0000313" key="5">
    <source>
        <dbReference type="Proteomes" id="UP000317982"/>
    </source>
</evidence>
<comment type="caution">
    <text evidence="4">The sequence shown here is derived from an EMBL/GenBank/DDBJ whole genome shotgun (WGS) entry which is preliminary data.</text>
</comment>
<keyword evidence="5" id="KW-1185">Reference proteome</keyword>
<feature type="DNA-binding region" description="H-T-H motif" evidence="2">
    <location>
        <begin position="18"/>
        <end position="37"/>
    </location>
</feature>
<keyword evidence="1 2" id="KW-0238">DNA-binding</keyword>
<proteinExistence type="predicted"/>
<dbReference type="SUPFAM" id="SSF48498">
    <property type="entry name" value="Tetracyclin repressor-like, C-terminal domain"/>
    <property type="match status" value="1"/>
</dbReference>
<dbReference type="GO" id="GO:0003700">
    <property type="term" value="F:DNA-binding transcription factor activity"/>
    <property type="evidence" value="ECO:0007669"/>
    <property type="project" value="TreeGrafter"/>
</dbReference>
<dbReference type="GO" id="GO:0000976">
    <property type="term" value="F:transcription cis-regulatory region binding"/>
    <property type="evidence" value="ECO:0007669"/>
    <property type="project" value="TreeGrafter"/>
</dbReference>
<dbReference type="EMBL" id="VIRS01000027">
    <property type="protein sequence ID" value="TQS41404.1"/>
    <property type="molecule type" value="Genomic_DNA"/>
</dbReference>
<evidence type="ECO:0000259" key="3">
    <source>
        <dbReference type="PROSITE" id="PS50977"/>
    </source>
</evidence>
<dbReference type="SUPFAM" id="SSF46689">
    <property type="entry name" value="Homeodomain-like"/>
    <property type="match status" value="1"/>
</dbReference>
<dbReference type="InterPro" id="IPR050109">
    <property type="entry name" value="HTH-type_TetR-like_transc_reg"/>
</dbReference>
<evidence type="ECO:0000256" key="2">
    <source>
        <dbReference type="PROSITE-ProRule" id="PRU00335"/>
    </source>
</evidence>
<dbReference type="InterPro" id="IPR041678">
    <property type="entry name" value="TetR_C_16"/>
</dbReference>
<evidence type="ECO:0000313" key="4">
    <source>
        <dbReference type="EMBL" id="TQS41404.1"/>
    </source>
</evidence>
<dbReference type="AlphaFoldDB" id="A0A545AJA1"/>
<dbReference type="OrthoDB" id="3210235at2"/>
<dbReference type="InParanoid" id="A0A545AJA1"/>
<organism evidence="4 5">
    <name type="scientific">Cryptosporangium phraense</name>
    <dbReference type="NCBI Taxonomy" id="2593070"/>
    <lineage>
        <taxon>Bacteria</taxon>
        <taxon>Bacillati</taxon>
        <taxon>Actinomycetota</taxon>
        <taxon>Actinomycetes</taxon>
        <taxon>Cryptosporangiales</taxon>
        <taxon>Cryptosporangiaceae</taxon>
        <taxon>Cryptosporangium</taxon>
    </lineage>
</organism>
<reference evidence="4 5" key="1">
    <citation type="submission" date="2019-07" db="EMBL/GenBank/DDBJ databases">
        <title>Cryptosporangium phraense sp. nov., isolated from plant litter.</title>
        <authorList>
            <person name="Suriyachadkun C."/>
        </authorList>
    </citation>
    <scope>NUCLEOTIDE SEQUENCE [LARGE SCALE GENOMIC DNA]</scope>
    <source>
        <strain evidence="4 5">A-T 5661</strain>
    </source>
</reference>
<dbReference type="PROSITE" id="PS01081">
    <property type="entry name" value="HTH_TETR_1"/>
    <property type="match status" value="1"/>
</dbReference>
<dbReference type="Gene3D" id="1.10.357.10">
    <property type="entry name" value="Tetracycline Repressor, domain 2"/>
    <property type="match status" value="1"/>
</dbReference>